<proteinExistence type="predicted"/>
<comment type="caution">
    <text evidence="1">The sequence shown here is derived from an EMBL/GenBank/DDBJ whole genome shotgun (WGS) entry which is preliminary data.</text>
</comment>
<evidence type="ECO:0000313" key="1">
    <source>
        <dbReference type="EMBL" id="GKV14382.1"/>
    </source>
</evidence>
<evidence type="ECO:0000313" key="2">
    <source>
        <dbReference type="Proteomes" id="UP001054252"/>
    </source>
</evidence>
<sequence length="100" mass="11626">MPNPGGPRPPQASLGTKFGIDVAGNVARNLVDREEQLQIRWLEMSVLRWLPLLLEQKRLLLRRQRTRWCSRYLAWYPPSSATPRRTSPLPSCLGDFYKFC</sequence>
<name>A0AAV5JLF2_9ROSI</name>
<protein>
    <submittedName>
        <fullName evidence="1">Uncharacterized protein</fullName>
    </submittedName>
</protein>
<gene>
    <name evidence="1" type="ORF">SLEP1_g25277</name>
</gene>
<dbReference type="EMBL" id="BPVZ01000041">
    <property type="protein sequence ID" value="GKV14382.1"/>
    <property type="molecule type" value="Genomic_DNA"/>
</dbReference>
<dbReference type="AlphaFoldDB" id="A0AAV5JLF2"/>
<reference evidence="1 2" key="1">
    <citation type="journal article" date="2021" name="Commun. Biol.">
        <title>The genome of Shorea leprosula (Dipterocarpaceae) highlights the ecological relevance of drought in aseasonal tropical rainforests.</title>
        <authorList>
            <person name="Ng K.K.S."/>
            <person name="Kobayashi M.J."/>
            <person name="Fawcett J.A."/>
            <person name="Hatakeyama M."/>
            <person name="Paape T."/>
            <person name="Ng C.H."/>
            <person name="Ang C.C."/>
            <person name="Tnah L.H."/>
            <person name="Lee C.T."/>
            <person name="Nishiyama T."/>
            <person name="Sese J."/>
            <person name="O'Brien M.J."/>
            <person name="Copetti D."/>
            <person name="Mohd Noor M.I."/>
            <person name="Ong R.C."/>
            <person name="Putra M."/>
            <person name="Sireger I.Z."/>
            <person name="Indrioko S."/>
            <person name="Kosugi Y."/>
            <person name="Izuno A."/>
            <person name="Isagi Y."/>
            <person name="Lee S.L."/>
            <person name="Shimizu K.K."/>
        </authorList>
    </citation>
    <scope>NUCLEOTIDE SEQUENCE [LARGE SCALE GENOMIC DNA]</scope>
    <source>
        <strain evidence="1">214</strain>
    </source>
</reference>
<organism evidence="1 2">
    <name type="scientific">Rubroshorea leprosula</name>
    <dbReference type="NCBI Taxonomy" id="152421"/>
    <lineage>
        <taxon>Eukaryota</taxon>
        <taxon>Viridiplantae</taxon>
        <taxon>Streptophyta</taxon>
        <taxon>Embryophyta</taxon>
        <taxon>Tracheophyta</taxon>
        <taxon>Spermatophyta</taxon>
        <taxon>Magnoliopsida</taxon>
        <taxon>eudicotyledons</taxon>
        <taxon>Gunneridae</taxon>
        <taxon>Pentapetalae</taxon>
        <taxon>rosids</taxon>
        <taxon>malvids</taxon>
        <taxon>Malvales</taxon>
        <taxon>Dipterocarpaceae</taxon>
        <taxon>Rubroshorea</taxon>
    </lineage>
</organism>
<dbReference type="Proteomes" id="UP001054252">
    <property type="component" value="Unassembled WGS sequence"/>
</dbReference>
<accession>A0AAV5JLF2</accession>
<keyword evidence="2" id="KW-1185">Reference proteome</keyword>